<dbReference type="InterPro" id="IPR029052">
    <property type="entry name" value="Metallo-depent_PP-like"/>
</dbReference>
<proteinExistence type="predicted"/>
<keyword evidence="1 2" id="KW-0472">Membrane</keyword>
<evidence type="ECO:0008006" key="5">
    <source>
        <dbReference type="Google" id="ProtNLM"/>
    </source>
</evidence>
<feature type="transmembrane region" description="Helical" evidence="2">
    <location>
        <begin position="316"/>
        <end position="340"/>
    </location>
</feature>
<dbReference type="GO" id="GO:0006506">
    <property type="term" value="P:GPI anchor biosynthetic process"/>
    <property type="evidence" value="ECO:0007669"/>
    <property type="project" value="InterPro"/>
</dbReference>
<evidence type="ECO:0000256" key="1">
    <source>
        <dbReference type="ARBA" id="ARBA00023136"/>
    </source>
</evidence>
<feature type="non-terminal residue" evidence="3">
    <location>
        <position position="1"/>
    </location>
</feature>
<dbReference type="PANTHER" id="PTHR13315">
    <property type="entry name" value="METALLO PHOSPHOESTERASE RELATED"/>
    <property type="match status" value="1"/>
</dbReference>
<comment type="caution">
    <text evidence="3">The sequence shown here is derived from an EMBL/GenBank/DDBJ whole genome shotgun (WGS) entry which is preliminary data.</text>
</comment>
<dbReference type="GO" id="GO:0005783">
    <property type="term" value="C:endoplasmic reticulum"/>
    <property type="evidence" value="ECO:0007669"/>
    <property type="project" value="TreeGrafter"/>
</dbReference>
<dbReference type="InterPro" id="IPR033308">
    <property type="entry name" value="PGAP5/Cdc1/Ted1"/>
</dbReference>
<name>A0AAD5GFB1_AMBAR</name>
<organism evidence="3 4">
    <name type="scientific">Ambrosia artemisiifolia</name>
    <name type="common">Common ragweed</name>
    <dbReference type="NCBI Taxonomy" id="4212"/>
    <lineage>
        <taxon>Eukaryota</taxon>
        <taxon>Viridiplantae</taxon>
        <taxon>Streptophyta</taxon>
        <taxon>Embryophyta</taxon>
        <taxon>Tracheophyta</taxon>
        <taxon>Spermatophyta</taxon>
        <taxon>Magnoliopsida</taxon>
        <taxon>eudicotyledons</taxon>
        <taxon>Gunneridae</taxon>
        <taxon>Pentapetalae</taxon>
        <taxon>asterids</taxon>
        <taxon>campanulids</taxon>
        <taxon>Asterales</taxon>
        <taxon>Asteraceae</taxon>
        <taxon>Asteroideae</taxon>
        <taxon>Heliantheae alliance</taxon>
        <taxon>Heliantheae</taxon>
        <taxon>Ambrosia</taxon>
    </lineage>
</organism>
<dbReference type="AlphaFoldDB" id="A0AAD5GFB1"/>
<feature type="transmembrane region" description="Helical" evidence="2">
    <location>
        <begin position="180"/>
        <end position="202"/>
    </location>
</feature>
<reference evidence="3" key="1">
    <citation type="submission" date="2022-06" db="EMBL/GenBank/DDBJ databases">
        <title>Uncovering the hologenomic basis of an extraordinary plant invasion.</title>
        <authorList>
            <person name="Bieker V.C."/>
            <person name="Martin M.D."/>
            <person name="Gilbert T."/>
            <person name="Hodgins K."/>
            <person name="Battlay P."/>
            <person name="Petersen B."/>
            <person name="Wilson J."/>
        </authorList>
    </citation>
    <scope>NUCLEOTIDE SEQUENCE</scope>
    <source>
        <strain evidence="3">AA19_3_7</strain>
        <tissue evidence="3">Leaf</tissue>
    </source>
</reference>
<keyword evidence="2" id="KW-1133">Transmembrane helix</keyword>
<dbReference type="PANTHER" id="PTHR13315:SF4">
    <property type="entry name" value="METALLOPHOSPHOESTERASE, ISOFORM E"/>
    <property type="match status" value="1"/>
</dbReference>
<protein>
    <recommendedName>
        <fullName evidence="5">Calcineurin-like phosphoesterase domain-containing protein</fullName>
    </recommendedName>
</protein>
<dbReference type="Gene3D" id="3.60.21.10">
    <property type="match status" value="1"/>
</dbReference>
<dbReference type="GO" id="GO:0016020">
    <property type="term" value="C:membrane"/>
    <property type="evidence" value="ECO:0007669"/>
    <property type="project" value="GOC"/>
</dbReference>
<keyword evidence="2" id="KW-0812">Transmembrane</keyword>
<evidence type="ECO:0000313" key="4">
    <source>
        <dbReference type="Proteomes" id="UP001206925"/>
    </source>
</evidence>
<sequence length="345" mass="38528">VISRYEKVFGSRNYHLRAGEVEFVAVDAQTMDGHPQQKETSASWTFVNNVSRDSLSPPTVLLTHIPLYRSDWTSCGSKRSSPIINQRISQASGDHEITYQNYLTEDTTNKLLDSIKPVLVLSGHDHDQCTVTHTAKHGSVVEQTLGTISWQQGNLYPSFMLLTASKLAVSNATDAVSTQMYIVLFVVTLVVILVWPTNGLNIHLHIGENMRNILGFFKSNTKEKDEDENCEYEMVWDAEGSMHLIKKPKKIVPSHSTERVERGNATLRSAAKKQTAQEVNLLIPQDASGQLGPDAAARLGQVKANKSNVRFVIRRLVRVFQVLSVVAAVNVPIYIMLLFADWIDK</sequence>
<evidence type="ECO:0000256" key="2">
    <source>
        <dbReference type="SAM" id="Phobius"/>
    </source>
</evidence>
<dbReference type="EMBL" id="JAMZMK010008917">
    <property type="protein sequence ID" value="KAI7737968.1"/>
    <property type="molecule type" value="Genomic_DNA"/>
</dbReference>
<dbReference type="SUPFAM" id="SSF56300">
    <property type="entry name" value="Metallo-dependent phosphatases"/>
    <property type="match status" value="1"/>
</dbReference>
<keyword evidence="4" id="KW-1185">Reference proteome</keyword>
<dbReference type="Proteomes" id="UP001206925">
    <property type="component" value="Unassembled WGS sequence"/>
</dbReference>
<gene>
    <name evidence="3" type="ORF">M8C21_004930</name>
</gene>
<evidence type="ECO:0000313" key="3">
    <source>
        <dbReference type="EMBL" id="KAI7737968.1"/>
    </source>
</evidence>
<accession>A0AAD5GFB1</accession>